<dbReference type="GO" id="GO:0035556">
    <property type="term" value="P:intracellular signal transduction"/>
    <property type="evidence" value="ECO:0007669"/>
    <property type="project" value="TreeGrafter"/>
</dbReference>
<feature type="compositionally biased region" description="Basic and acidic residues" evidence="3">
    <location>
        <begin position="177"/>
        <end position="197"/>
    </location>
</feature>
<dbReference type="Ensembl" id="ENSEEET00000012786.2">
    <property type="protein sequence ID" value="ENSEEEP00000012639.2"/>
    <property type="gene ID" value="ENSEEEG00000006344.2"/>
</dbReference>
<dbReference type="SMART" id="SM00252">
    <property type="entry name" value="SH2"/>
    <property type="match status" value="1"/>
</dbReference>
<keyword evidence="1 2" id="KW-0727">SH2 domain</keyword>
<dbReference type="InterPro" id="IPR000980">
    <property type="entry name" value="SH2"/>
</dbReference>
<protein>
    <recommendedName>
        <fullName evidence="4">SH2 domain-containing protein</fullName>
    </recommendedName>
</protein>
<feature type="compositionally biased region" description="Basic and acidic residues" evidence="3">
    <location>
        <begin position="150"/>
        <end position="167"/>
    </location>
</feature>
<dbReference type="InterPro" id="IPR051751">
    <property type="entry name" value="Immunoreceptor_sig_adapters"/>
</dbReference>
<dbReference type="AlphaFoldDB" id="A0A4W4EKM3"/>
<dbReference type="GeneTree" id="ENSGT00940000155715"/>
<dbReference type="OMA" id="ERPTHDY"/>
<dbReference type="STRING" id="8005.ENSEEEP00000012639"/>
<feature type="compositionally biased region" description="Basic and acidic residues" evidence="3">
    <location>
        <begin position="118"/>
        <end position="127"/>
    </location>
</feature>
<dbReference type="PANTHER" id="PTHR14098">
    <property type="entry name" value="SH2 DOMAIN CONTAINING PROTEIN"/>
    <property type="match status" value="1"/>
</dbReference>
<evidence type="ECO:0000256" key="3">
    <source>
        <dbReference type="SAM" id="MobiDB-lite"/>
    </source>
</evidence>
<feature type="compositionally biased region" description="Basic and acidic residues" evidence="3">
    <location>
        <begin position="258"/>
        <end position="281"/>
    </location>
</feature>
<evidence type="ECO:0000313" key="6">
    <source>
        <dbReference type="Proteomes" id="UP000314983"/>
    </source>
</evidence>
<proteinExistence type="predicted"/>
<keyword evidence="6" id="KW-1185">Reference proteome</keyword>
<dbReference type="FunFam" id="3.30.505.10:FF:000016">
    <property type="entry name" value="B-cell linker protein isoform 2"/>
    <property type="match status" value="1"/>
</dbReference>
<evidence type="ECO:0000313" key="5">
    <source>
        <dbReference type="Ensembl" id="ENSEEEP00000012639.2"/>
    </source>
</evidence>
<organism evidence="5 6">
    <name type="scientific">Electrophorus electricus</name>
    <name type="common">Electric eel</name>
    <name type="synonym">Gymnotus electricus</name>
    <dbReference type="NCBI Taxonomy" id="8005"/>
    <lineage>
        <taxon>Eukaryota</taxon>
        <taxon>Metazoa</taxon>
        <taxon>Chordata</taxon>
        <taxon>Craniata</taxon>
        <taxon>Vertebrata</taxon>
        <taxon>Euteleostomi</taxon>
        <taxon>Actinopterygii</taxon>
        <taxon>Neopterygii</taxon>
        <taxon>Teleostei</taxon>
        <taxon>Ostariophysi</taxon>
        <taxon>Gymnotiformes</taxon>
        <taxon>Gymnotoidei</taxon>
        <taxon>Gymnotidae</taxon>
        <taxon>Electrophorus</taxon>
    </lineage>
</organism>
<accession>A0A4W4EKM3</accession>
<dbReference type="GO" id="GO:0005737">
    <property type="term" value="C:cytoplasm"/>
    <property type="evidence" value="ECO:0007669"/>
    <property type="project" value="UniProtKB-ARBA"/>
</dbReference>
<dbReference type="PANTHER" id="PTHR14098:SF3">
    <property type="entry name" value="B-CELL LINKER PROTEIN"/>
    <property type="match status" value="1"/>
</dbReference>
<reference evidence="6" key="2">
    <citation type="journal article" date="2017" name="Sci. Adv.">
        <title>A tail of two voltages: Proteomic comparison of the three electric organs of the electric eel.</title>
        <authorList>
            <person name="Traeger L.L."/>
            <person name="Sabat G."/>
            <person name="Barrett-Wilt G.A."/>
            <person name="Wells G.B."/>
            <person name="Sussman M.R."/>
        </authorList>
    </citation>
    <scope>NUCLEOTIDE SEQUENCE [LARGE SCALE GENOMIC DNA]</scope>
</reference>
<feature type="region of interest" description="Disordered" evidence="3">
    <location>
        <begin position="48"/>
        <end position="288"/>
    </location>
</feature>
<reference evidence="5" key="4">
    <citation type="submission" date="2025-08" db="UniProtKB">
        <authorList>
            <consortium name="Ensembl"/>
        </authorList>
    </citation>
    <scope>IDENTIFICATION</scope>
</reference>
<dbReference type="GeneID" id="113579920"/>
<reference evidence="5" key="3">
    <citation type="submission" date="2020-05" db="EMBL/GenBank/DDBJ databases">
        <title>Electrophorus electricus (electric eel) genome, fEleEle1, primary haplotype.</title>
        <authorList>
            <person name="Myers G."/>
            <person name="Meyer A."/>
            <person name="Fedrigo O."/>
            <person name="Formenti G."/>
            <person name="Rhie A."/>
            <person name="Tracey A."/>
            <person name="Sims Y."/>
            <person name="Jarvis E.D."/>
        </authorList>
    </citation>
    <scope>NUCLEOTIDE SEQUENCE [LARGE SCALE GENOMIC DNA]</scope>
</reference>
<dbReference type="PROSITE" id="PS50001">
    <property type="entry name" value="SH2"/>
    <property type="match status" value="1"/>
</dbReference>
<reference evidence="5" key="5">
    <citation type="submission" date="2025-09" db="UniProtKB">
        <authorList>
            <consortium name="Ensembl"/>
        </authorList>
    </citation>
    <scope>IDENTIFICATION</scope>
</reference>
<dbReference type="Pfam" id="PF00017">
    <property type="entry name" value="SH2"/>
    <property type="match status" value="1"/>
</dbReference>
<dbReference type="RefSeq" id="XP_026869966.2">
    <property type="nucleotide sequence ID" value="XM_027014165.2"/>
</dbReference>
<sequence>METLSKITAPASEKLRQLQKIVQDIKKNDDSIFNRLKRFQNEQTANILKTGRNTLDRIKNKGPPKVPARDYPGDDQAEWSGSEFDSDVYEDPQGEHDDNYEPPPCEEVFTPAPATRYHAGEYLDSRPGRMTQTKPTTAIWPIKPSIPEKPSPDRPMKNEEDYVHPEEIMDDDNYIDPSEKDHADNRENQHFPRRSDSPDVYEVPDNDDSPGISRCSTKMQLPPLRLPPTPSPRMNTRKPISCLEPEEEEDYEVCNDEGVTKRPEKTVKDSKPRPLPRELNHPKPPFFQKASIPAKANEAAPKSVARDSANHGAGQPTKVFYRMKMPMPCDSPSQKFTAAERGSLSQEDIEAREQEQKAGVFNKPWYTSTCHRKTAEDILIRSAKDGSYLVRKSSGLDALQPYTLVVFYNSRVYNIPVRYIPDTKQYALGKQKSREERFNSVSEIIENHQRNTLVLVDTQSHTKDSTKLRHALTP</sequence>
<dbReference type="Gene3D" id="3.30.505.10">
    <property type="entry name" value="SH2 domain"/>
    <property type="match status" value="1"/>
</dbReference>
<dbReference type="InterPro" id="IPR036860">
    <property type="entry name" value="SH2_dom_sf"/>
</dbReference>
<evidence type="ECO:0000256" key="2">
    <source>
        <dbReference type="PROSITE-ProRule" id="PRU00191"/>
    </source>
</evidence>
<name>A0A4W4EKM3_ELEEL</name>
<feature type="compositionally biased region" description="Acidic residues" evidence="3">
    <location>
        <begin position="244"/>
        <end position="255"/>
    </location>
</feature>
<evidence type="ECO:0000256" key="1">
    <source>
        <dbReference type="ARBA" id="ARBA00022999"/>
    </source>
</evidence>
<feature type="domain" description="SH2" evidence="4">
    <location>
        <begin position="365"/>
        <end position="472"/>
    </location>
</feature>
<dbReference type="GO" id="GO:0007169">
    <property type="term" value="P:cell surface receptor protein tyrosine kinase signaling pathway"/>
    <property type="evidence" value="ECO:0007669"/>
    <property type="project" value="TreeGrafter"/>
</dbReference>
<dbReference type="SUPFAM" id="SSF55550">
    <property type="entry name" value="SH2 domain"/>
    <property type="match status" value="1"/>
</dbReference>
<evidence type="ECO:0000259" key="4">
    <source>
        <dbReference type="PROSITE" id="PS50001"/>
    </source>
</evidence>
<reference evidence="6" key="1">
    <citation type="journal article" date="2014" name="Science">
        <title>Nonhuman genetics. Genomic basis for the convergent evolution of electric organs.</title>
        <authorList>
            <person name="Gallant J.R."/>
            <person name="Traeger L.L."/>
            <person name="Volkening J.D."/>
            <person name="Moffett H."/>
            <person name="Chen P.H."/>
            <person name="Novina C.D."/>
            <person name="Phillips G.N.Jr."/>
            <person name="Anand R."/>
            <person name="Wells G.B."/>
            <person name="Pinch M."/>
            <person name="Guth R."/>
            <person name="Unguez G.A."/>
            <person name="Albert J.S."/>
            <person name="Zakon H.H."/>
            <person name="Samanta M.P."/>
            <person name="Sussman M.R."/>
        </authorList>
    </citation>
    <scope>NUCLEOTIDE SEQUENCE [LARGE SCALE GENOMIC DNA]</scope>
</reference>
<gene>
    <name evidence="5" type="primary">BLNK</name>
</gene>
<dbReference type="Proteomes" id="UP000314983">
    <property type="component" value="Chromosome 11"/>
</dbReference>